<dbReference type="UniPathway" id="UPA00251">
    <property type="reaction ID" value="UER00317"/>
</dbReference>
<evidence type="ECO:0000256" key="1">
    <source>
        <dbReference type="ARBA" id="ARBA00001579"/>
    </source>
</evidence>
<evidence type="ECO:0000313" key="9">
    <source>
        <dbReference type="EMBL" id="MBC5738658.1"/>
    </source>
</evidence>
<comment type="similarity">
    <text evidence="4 8">Belongs to the class-III pyridoxal-phosphate-dependent aminotransferase family. HemL subfamily.</text>
</comment>
<accession>A0A8J6JEM6</accession>
<keyword evidence="10" id="KW-1185">Reference proteome</keyword>
<dbReference type="PANTHER" id="PTHR43713:SF3">
    <property type="entry name" value="GLUTAMATE-1-SEMIALDEHYDE 2,1-AMINOMUTASE 1, CHLOROPLASTIC-RELATED"/>
    <property type="match status" value="1"/>
</dbReference>
<keyword evidence="7 8" id="KW-0627">Porphyrin biosynthesis</keyword>
<dbReference type="Gene3D" id="3.40.640.10">
    <property type="entry name" value="Type I PLP-dependent aspartate aminotransferase-like (Major domain)"/>
    <property type="match status" value="1"/>
</dbReference>
<dbReference type="InterPro" id="IPR015422">
    <property type="entry name" value="PyrdxlP-dep_Trfase_small"/>
</dbReference>
<comment type="pathway">
    <text evidence="3">Porphyrin-containing compound metabolism; protoporphyrin-IX biosynthesis; 5-aminolevulinate from L-glutamyl-tRNA(Glu): step 2/2.</text>
</comment>
<evidence type="ECO:0000256" key="3">
    <source>
        <dbReference type="ARBA" id="ARBA00004819"/>
    </source>
</evidence>
<evidence type="ECO:0000256" key="6">
    <source>
        <dbReference type="ARBA" id="ARBA00023235"/>
    </source>
</evidence>
<dbReference type="GO" id="GO:0006782">
    <property type="term" value="P:protoporphyrinogen IX biosynthetic process"/>
    <property type="evidence" value="ECO:0007669"/>
    <property type="project" value="UniProtKB-UniRule"/>
</dbReference>
<comment type="subunit">
    <text evidence="8">Homodimer.</text>
</comment>
<dbReference type="PANTHER" id="PTHR43713">
    <property type="entry name" value="GLUTAMATE-1-SEMIALDEHYDE 2,1-AMINOMUTASE"/>
    <property type="match status" value="1"/>
</dbReference>
<dbReference type="InterPro" id="IPR015421">
    <property type="entry name" value="PyrdxlP-dep_Trfase_major"/>
</dbReference>
<dbReference type="FunFam" id="3.40.640.10:FF:000021">
    <property type="entry name" value="Glutamate-1-semialdehyde 2,1-aminomutase"/>
    <property type="match status" value="1"/>
</dbReference>
<dbReference type="GO" id="GO:0042286">
    <property type="term" value="F:glutamate-1-semialdehyde 2,1-aminomutase activity"/>
    <property type="evidence" value="ECO:0007669"/>
    <property type="project" value="UniProtKB-UniRule"/>
</dbReference>
<dbReference type="GO" id="GO:0030170">
    <property type="term" value="F:pyridoxal phosphate binding"/>
    <property type="evidence" value="ECO:0007669"/>
    <property type="project" value="InterPro"/>
</dbReference>
<comment type="catalytic activity">
    <reaction evidence="1 8">
        <text>(S)-4-amino-5-oxopentanoate = 5-aminolevulinate</text>
        <dbReference type="Rhea" id="RHEA:14265"/>
        <dbReference type="ChEBI" id="CHEBI:57501"/>
        <dbReference type="ChEBI" id="CHEBI:356416"/>
        <dbReference type="EC" id="5.4.3.8"/>
    </reaction>
</comment>
<dbReference type="SUPFAM" id="SSF53383">
    <property type="entry name" value="PLP-dependent transferases"/>
    <property type="match status" value="1"/>
</dbReference>
<dbReference type="EMBL" id="JACOPQ010000019">
    <property type="protein sequence ID" value="MBC5738658.1"/>
    <property type="molecule type" value="Genomic_DNA"/>
</dbReference>
<evidence type="ECO:0000256" key="4">
    <source>
        <dbReference type="ARBA" id="ARBA00008981"/>
    </source>
</evidence>
<feature type="modified residue" description="N6-(pyridoxal phosphate)lysine" evidence="8">
    <location>
        <position position="265"/>
    </location>
</feature>
<dbReference type="GO" id="GO:0005737">
    <property type="term" value="C:cytoplasm"/>
    <property type="evidence" value="ECO:0007669"/>
    <property type="project" value="UniProtKB-SubCell"/>
</dbReference>
<keyword evidence="8" id="KW-0963">Cytoplasm</keyword>
<comment type="subcellular location">
    <subcellularLocation>
        <location evidence="8">Cytoplasm</location>
    </subcellularLocation>
</comment>
<dbReference type="GO" id="GO:0008483">
    <property type="term" value="F:transaminase activity"/>
    <property type="evidence" value="ECO:0007669"/>
    <property type="project" value="InterPro"/>
</dbReference>
<name>A0A8J6JEM6_9FIRM</name>
<dbReference type="InterPro" id="IPR005814">
    <property type="entry name" value="Aminotrans_3"/>
</dbReference>
<evidence type="ECO:0000256" key="5">
    <source>
        <dbReference type="ARBA" id="ARBA00022898"/>
    </source>
</evidence>
<dbReference type="HAMAP" id="MF_00375">
    <property type="entry name" value="HemL_aminotrans_3"/>
    <property type="match status" value="1"/>
</dbReference>
<dbReference type="Pfam" id="PF00202">
    <property type="entry name" value="Aminotran_3"/>
    <property type="match status" value="1"/>
</dbReference>
<comment type="caution">
    <text evidence="9">The sequence shown here is derived from an EMBL/GenBank/DDBJ whole genome shotgun (WGS) entry which is preliminary data.</text>
</comment>
<gene>
    <name evidence="8 9" type="primary">hemL</name>
    <name evidence="9" type="ORF">H8S62_16730</name>
</gene>
<organism evidence="9 10">
    <name type="scientific">Lawsonibacter faecis</name>
    <dbReference type="NCBI Taxonomy" id="2763052"/>
    <lineage>
        <taxon>Bacteria</taxon>
        <taxon>Bacillati</taxon>
        <taxon>Bacillota</taxon>
        <taxon>Clostridia</taxon>
        <taxon>Eubacteriales</taxon>
        <taxon>Oscillospiraceae</taxon>
        <taxon>Lawsonibacter</taxon>
    </lineage>
</organism>
<evidence type="ECO:0000313" key="10">
    <source>
        <dbReference type="Proteomes" id="UP000607645"/>
    </source>
</evidence>
<evidence type="ECO:0000256" key="8">
    <source>
        <dbReference type="HAMAP-Rule" id="MF_00375"/>
    </source>
</evidence>
<reference evidence="9" key="1">
    <citation type="submission" date="2020-08" db="EMBL/GenBank/DDBJ databases">
        <title>Genome public.</title>
        <authorList>
            <person name="Liu C."/>
            <person name="Sun Q."/>
        </authorList>
    </citation>
    <scope>NUCLEOTIDE SEQUENCE</scope>
    <source>
        <strain evidence="9">NSJ-52</strain>
    </source>
</reference>
<dbReference type="InterPro" id="IPR015424">
    <property type="entry name" value="PyrdxlP-dep_Trfase"/>
</dbReference>
<dbReference type="AlphaFoldDB" id="A0A8J6JEM6"/>
<dbReference type="NCBIfam" id="TIGR00713">
    <property type="entry name" value="hemL"/>
    <property type="match status" value="1"/>
</dbReference>
<dbReference type="RefSeq" id="WP_186920325.1">
    <property type="nucleotide sequence ID" value="NZ_JACOPQ010000019.1"/>
</dbReference>
<evidence type="ECO:0000256" key="7">
    <source>
        <dbReference type="ARBA" id="ARBA00023244"/>
    </source>
</evidence>
<keyword evidence="6 8" id="KW-0413">Isomerase</keyword>
<protein>
    <recommendedName>
        <fullName evidence="8">Glutamate-1-semialdehyde 2,1-aminomutase</fullName>
        <shortName evidence="8">GSA</shortName>
        <ecNumber evidence="8">5.4.3.8</ecNumber>
    </recommendedName>
    <alternativeName>
        <fullName evidence="8">Glutamate-1-semialdehyde aminotransferase</fullName>
        <shortName evidence="8">GSA-AT</shortName>
    </alternativeName>
</protein>
<dbReference type="InterPro" id="IPR049704">
    <property type="entry name" value="Aminotrans_3_PPA_site"/>
</dbReference>
<proteinExistence type="inferred from homology"/>
<comment type="cofactor">
    <cofactor evidence="2 8">
        <name>pyridoxal 5'-phosphate</name>
        <dbReference type="ChEBI" id="CHEBI:597326"/>
    </cofactor>
</comment>
<evidence type="ECO:0000256" key="2">
    <source>
        <dbReference type="ARBA" id="ARBA00001933"/>
    </source>
</evidence>
<dbReference type="NCBIfam" id="NF000818">
    <property type="entry name" value="PRK00062.1"/>
    <property type="match status" value="1"/>
</dbReference>
<dbReference type="PROSITE" id="PS00600">
    <property type="entry name" value="AA_TRANSFER_CLASS_3"/>
    <property type="match status" value="1"/>
</dbReference>
<keyword evidence="5 8" id="KW-0663">Pyridoxal phosphate</keyword>
<dbReference type="InterPro" id="IPR004639">
    <property type="entry name" value="4pyrrol_synth_GluAld_NH2Trfase"/>
</dbReference>
<dbReference type="Gene3D" id="3.90.1150.10">
    <property type="entry name" value="Aspartate Aminotransferase, domain 1"/>
    <property type="match status" value="1"/>
</dbReference>
<dbReference type="EC" id="5.4.3.8" evidence="8"/>
<sequence>MDRSEQLFEAAKRVLPGGVNSPVRAFRAVGMAPRFITRADGAYIHDADGRSYIDYVCSWGPMILGHNHPAVREAVEEAVKDGLSFGAPTEREVEIARLMVELVPNIEMVRMVNSGTEAVMSALRLARGATGREKLIKFEGCYHGHSDCMLVNAGSSALAGGHPSSAGVPVGAAKDTLTAQFNDLQSVEVLLNENAGEVAAVIVEPVAANMGVVGPAPGFLEGLRALCDKHGALLIFDEVITGFRLALGGAQEFFGVRADIVTFGKIIGGGMPVGAYCASRALMEQVAPCGSVYQAGTLSGNPVAMAAGLAQLRYLKAHPEVYSGINGYAARLADGLREIAARTGTGVRINQVGSVLSPFFTPDDVNTFTDAKGSDVGKYARYFAGMLERGVYLAPAQFEAMFVSAAHSGEDLRRTLEAAGEVLGAL</sequence>
<dbReference type="Proteomes" id="UP000607645">
    <property type="component" value="Unassembled WGS sequence"/>
</dbReference>
<dbReference type="CDD" id="cd00610">
    <property type="entry name" value="OAT_like"/>
    <property type="match status" value="1"/>
</dbReference>